<accession>A0ABP6IIN7</accession>
<proteinExistence type="predicted"/>
<dbReference type="EMBL" id="BAAAVI010000041">
    <property type="protein sequence ID" value="GAA2887879.1"/>
    <property type="molecule type" value="Genomic_DNA"/>
</dbReference>
<comment type="caution">
    <text evidence="1">The sequence shown here is derived from an EMBL/GenBank/DDBJ whole genome shotgun (WGS) entry which is preliminary data.</text>
</comment>
<name>A0ABP6IIN7_9ACTN</name>
<evidence type="ECO:0000313" key="2">
    <source>
        <dbReference type="Proteomes" id="UP001500831"/>
    </source>
</evidence>
<sequence>MQGGGDDGRRGVRDRAEAARHEVAALREHTGQFAGWLAALEQPLVARGPCPLRDPSAEARWSAAGGIATFGDGVLAAVAQVQQCPDAVRRRLPIGPAVSGPHHRQRNFDEHRPLCRHSRHCFR</sequence>
<reference evidence="2" key="1">
    <citation type="journal article" date="2019" name="Int. J. Syst. Evol. Microbiol.">
        <title>The Global Catalogue of Microorganisms (GCM) 10K type strain sequencing project: providing services to taxonomists for standard genome sequencing and annotation.</title>
        <authorList>
            <consortium name="The Broad Institute Genomics Platform"/>
            <consortium name="The Broad Institute Genome Sequencing Center for Infectious Disease"/>
            <person name="Wu L."/>
            <person name="Ma J."/>
        </authorList>
    </citation>
    <scope>NUCLEOTIDE SEQUENCE [LARGE SCALE GENOMIC DNA]</scope>
    <source>
        <strain evidence="2">JCM 6242</strain>
    </source>
</reference>
<gene>
    <name evidence="1" type="ORF">GCM10010517_51810</name>
</gene>
<keyword evidence="2" id="KW-1185">Reference proteome</keyword>
<organism evidence="1 2">
    <name type="scientific">Streptosporangium fragile</name>
    <dbReference type="NCBI Taxonomy" id="46186"/>
    <lineage>
        <taxon>Bacteria</taxon>
        <taxon>Bacillati</taxon>
        <taxon>Actinomycetota</taxon>
        <taxon>Actinomycetes</taxon>
        <taxon>Streptosporangiales</taxon>
        <taxon>Streptosporangiaceae</taxon>
        <taxon>Streptosporangium</taxon>
    </lineage>
</organism>
<dbReference type="Proteomes" id="UP001500831">
    <property type="component" value="Unassembled WGS sequence"/>
</dbReference>
<evidence type="ECO:0000313" key="1">
    <source>
        <dbReference type="EMBL" id="GAA2887879.1"/>
    </source>
</evidence>
<protein>
    <submittedName>
        <fullName evidence="1">Uncharacterized protein</fullName>
    </submittedName>
</protein>